<organism evidence="2 3">
    <name type="scientific">Durusdinium trenchii</name>
    <dbReference type="NCBI Taxonomy" id="1381693"/>
    <lineage>
        <taxon>Eukaryota</taxon>
        <taxon>Sar</taxon>
        <taxon>Alveolata</taxon>
        <taxon>Dinophyceae</taxon>
        <taxon>Suessiales</taxon>
        <taxon>Symbiodiniaceae</taxon>
        <taxon>Durusdinium</taxon>
    </lineage>
</organism>
<feature type="region of interest" description="Disordered" evidence="1">
    <location>
        <begin position="1"/>
        <end position="60"/>
    </location>
</feature>
<protein>
    <submittedName>
        <fullName evidence="2">Uncharacterized protein</fullName>
    </submittedName>
</protein>
<evidence type="ECO:0000313" key="3">
    <source>
        <dbReference type="Proteomes" id="UP001642464"/>
    </source>
</evidence>
<accession>A0ABP0JQS8</accession>
<sequence length="631" mass="69136">MDAIVDEFHAYEPPHEGTDDQDDDEQSHDDADHGCNAEPQEAEEPSKKDDDEVDSKPEDPKEYLKKFNFIELLNPGEWGKRVPARCKLCKTKSAPQGKVFELHLMKLYAVKHFLGQHLEGSTHQRNQAKHDEKVMEKGAGQVTPCQGINFSDKSSAGAEGAAAAEEVEKEIRESQTYKRDQTRTEEIIALKPGQLQQYVRANWLSHPQSSCTDAYTTFVSTVVKPCLDFNTSSVPANFADILARLSAVIASGQGGEAEIASLKVARGALNGKLHAHPLIHGLTLQCLRKIDKEQKGITTMSGRRGNESEHEALLIANAGLSLAICGGNKQLAKEHLEGTLASMSVHWSLKGMCVHNVTVALCMAGPLHKDLTLAQRAECSLSGFICLDLFRILSERKANELGLPRGACFMARQTVATLQAAALNSVAMAVSKFATCCENALLASLKLASVCSGVAEEKLKHMYEEACKDEDFFAPAAPEEDEMEEDGAEEGGQPEKPGVAEDPECLQFLKVLQDEQPGNIVIFQTPSKKPSLELGMILSVWKGTRKPRLYAGKTPVASCVAFRAIELEIMDMDQVPPVDWKCSSSSKVWTLRLEGLVCILDCVRCSSDTSKSEPTTLQLYTIYYVLILKNS</sequence>
<reference evidence="2 3" key="1">
    <citation type="submission" date="2024-02" db="EMBL/GenBank/DDBJ databases">
        <authorList>
            <person name="Chen Y."/>
            <person name="Shah S."/>
            <person name="Dougan E. K."/>
            <person name="Thang M."/>
            <person name="Chan C."/>
        </authorList>
    </citation>
    <scope>NUCLEOTIDE SEQUENCE [LARGE SCALE GENOMIC DNA]</scope>
</reference>
<proteinExistence type="predicted"/>
<evidence type="ECO:0000313" key="2">
    <source>
        <dbReference type="EMBL" id="CAK9016798.1"/>
    </source>
</evidence>
<dbReference type="Proteomes" id="UP001642464">
    <property type="component" value="Unassembled WGS sequence"/>
</dbReference>
<feature type="compositionally biased region" description="Basic and acidic residues" evidence="1">
    <location>
        <begin position="1"/>
        <end position="18"/>
    </location>
</feature>
<evidence type="ECO:0000256" key="1">
    <source>
        <dbReference type="SAM" id="MobiDB-lite"/>
    </source>
</evidence>
<gene>
    <name evidence="2" type="ORF">SCF082_LOCUS13344</name>
</gene>
<dbReference type="EMBL" id="CAXAMM010008224">
    <property type="protein sequence ID" value="CAK9016798.1"/>
    <property type="molecule type" value="Genomic_DNA"/>
</dbReference>
<feature type="compositionally biased region" description="Basic and acidic residues" evidence="1">
    <location>
        <begin position="44"/>
        <end position="60"/>
    </location>
</feature>
<keyword evidence="3" id="KW-1185">Reference proteome</keyword>
<feature type="region of interest" description="Disordered" evidence="1">
    <location>
        <begin position="478"/>
        <end position="499"/>
    </location>
</feature>
<comment type="caution">
    <text evidence="2">The sequence shown here is derived from an EMBL/GenBank/DDBJ whole genome shotgun (WGS) entry which is preliminary data.</text>
</comment>
<feature type="compositionally biased region" description="Acidic residues" evidence="1">
    <location>
        <begin position="478"/>
        <end position="489"/>
    </location>
</feature>
<name>A0ABP0JQS8_9DINO</name>